<dbReference type="SMART" id="SM00558">
    <property type="entry name" value="JmjC"/>
    <property type="match status" value="1"/>
</dbReference>
<dbReference type="AlphaFoldDB" id="I1CIX7"/>
<dbReference type="VEuPathDB" id="FungiDB:RO3G_13118"/>
<dbReference type="InterPro" id="IPR041667">
    <property type="entry name" value="Cupin_8"/>
</dbReference>
<protein>
    <recommendedName>
        <fullName evidence="1">JmjC domain-containing protein</fullName>
    </recommendedName>
</protein>
<name>I1CIX7_RHIO9</name>
<dbReference type="EMBL" id="CH476742">
    <property type="protein sequence ID" value="EIE88407.1"/>
    <property type="molecule type" value="Genomic_DNA"/>
</dbReference>
<sequence>MFQQLYEKLDDLFQKKENTKGSVYELFETIRQTMSNSLADHDALLNQVNALIDYCNEIILLYPFQDVPDCWRRMLIDAGLLRTMIQLEELKKEATESKVQSLIGDLDTCCVISGSPGRYWLASDLLDRAQAWLSQQRSIPPQTIPKRRLPAPEIRYPIERPERFPSFESFLTHCNQDRPTPFVLPAGLIDHWPACERWSSVDYLLTTAADRVIPVEIGRTYTDAGWRQEMMRFADFIDRYILQESDEVAYLAQHDLFYQIPRLASDMILPDYCHIEPNLNALYTHRPPEVIKNAWFGPKGTVSPLHHDPYHNLLVQVVGRKYLRLYDPDQTDKLYPCEGMMNNTSQVPIEQEVDPDQFPKFKEANYVECVLNEGEILYIPPKWWHFVKSLETSFNVSLWF</sequence>
<dbReference type="eggNOG" id="KOG2132">
    <property type="taxonomic scope" value="Eukaryota"/>
</dbReference>
<reference evidence="2 3" key="1">
    <citation type="journal article" date="2009" name="PLoS Genet.">
        <title>Genomic analysis of the basal lineage fungus Rhizopus oryzae reveals a whole-genome duplication.</title>
        <authorList>
            <person name="Ma L.-J."/>
            <person name="Ibrahim A.S."/>
            <person name="Skory C."/>
            <person name="Grabherr M.G."/>
            <person name="Burger G."/>
            <person name="Butler M."/>
            <person name="Elias M."/>
            <person name="Idnurm A."/>
            <person name="Lang B.F."/>
            <person name="Sone T."/>
            <person name="Abe A."/>
            <person name="Calvo S.E."/>
            <person name="Corrochano L.M."/>
            <person name="Engels R."/>
            <person name="Fu J."/>
            <person name="Hansberg W."/>
            <person name="Kim J.-M."/>
            <person name="Kodira C.D."/>
            <person name="Koehrsen M.J."/>
            <person name="Liu B."/>
            <person name="Miranda-Saavedra D."/>
            <person name="O'Leary S."/>
            <person name="Ortiz-Castellanos L."/>
            <person name="Poulter R."/>
            <person name="Rodriguez-Romero J."/>
            <person name="Ruiz-Herrera J."/>
            <person name="Shen Y.-Q."/>
            <person name="Zeng Q."/>
            <person name="Galagan J."/>
            <person name="Birren B.W."/>
            <person name="Cuomo C.A."/>
            <person name="Wickes B.L."/>
        </authorList>
    </citation>
    <scope>NUCLEOTIDE SEQUENCE [LARGE SCALE GENOMIC DNA]</scope>
    <source>
        <strain evidence="3">RA 99-880 / ATCC MYA-4621 / FGSC 9543 / NRRL 43880</strain>
    </source>
</reference>
<dbReference type="SUPFAM" id="SSF51197">
    <property type="entry name" value="Clavaminate synthase-like"/>
    <property type="match status" value="1"/>
</dbReference>
<dbReference type="GeneID" id="93620083"/>
<dbReference type="PANTHER" id="PTHR12461:SF105">
    <property type="entry name" value="HYPOXIA-INDUCIBLE FACTOR 1-ALPHA INHIBITOR"/>
    <property type="match status" value="1"/>
</dbReference>
<evidence type="ECO:0000313" key="3">
    <source>
        <dbReference type="Proteomes" id="UP000009138"/>
    </source>
</evidence>
<dbReference type="RefSeq" id="XP_067523803.1">
    <property type="nucleotide sequence ID" value="XM_067667702.1"/>
</dbReference>
<feature type="domain" description="JmjC" evidence="1">
    <location>
        <begin position="249"/>
        <end position="400"/>
    </location>
</feature>
<dbReference type="InParanoid" id="I1CIX7"/>
<dbReference type="PANTHER" id="PTHR12461">
    <property type="entry name" value="HYPOXIA-INDUCIBLE FACTOR 1 ALPHA INHIBITOR-RELATED"/>
    <property type="match status" value="1"/>
</dbReference>
<dbReference type="Proteomes" id="UP000009138">
    <property type="component" value="Unassembled WGS sequence"/>
</dbReference>
<dbReference type="Pfam" id="PF13621">
    <property type="entry name" value="Cupin_8"/>
    <property type="match status" value="1"/>
</dbReference>
<dbReference type="InterPro" id="IPR003347">
    <property type="entry name" value="JmjC_dom"/>
</dbReference>
<dbReference type="PROSITE" id="PS51184">
    <property type="entry name" value="JMJC"/>
    <property type="match status" value="1"/>
</dbReference>
<evidence type="ECO:0000313" key="2">
    <source>
        <dbReference type="EMBL" id="EIE88407.1"/>
    </source>
</evidence>
<dbReference type="OMA" id="VPDYCYI"/>
<proteinExistence type="predicted"/>
<gene>
    <name evidence="2" type="ORF">RO3G_13118</name>
</gene>
<accession>I1CIX7</accession>
<keyword evidence="3" id="KW-1185">Reference proteome</keyword>
<organism evidence="2 3">
    <name type="scientific">Rhizopus delemar (strain RA 99-880 / ATCC MYA-4621 / FGSC 9543 / NRRL 43880)</name>
    <name type="common">Mucormycosis agent</name>
    <name type="synonym">Rhizopus arrhizus var. delemar</name>
    <dbReference type="NCBI Taxonomy" id="246409"/>
    <lineage>
        <taxon>Eukaryota</taxon>
        <taxon>Fungi</taxon>
        <taxon>Fungi incertae sedis</taxon>
        <taxon>Mucoromycota</taxon>
        <taxon>Mucoromycotina</taxon>
        <taxon>Mucoromycetes</taxon>
        <taxon>Mucorales</taxon>
        <taxon>Mucorineae</taxon>
        <taxon>Rhizopodaceae</taxon>
        <taxon>Rhizopus</taxon>
    </lineage>
</organism>
<dbReference type="OrthoDB" id="47172at2759"/>
<dbReference type="Gene3D" id="2.60.120.650">
    <property type="entry name" value="Cupin"/>
    <property type="match status" value="1"/>
</dbReference>
<dbReference type="STRING" id="246409.I1CIX7"/>
<evidence type="ECO:0000259" key="1">
    <source>
        <dbReference type="PROSITE" id="PS51184"/>
    </source>
</evidence>